<feature type="region of interest" description="Disordered" evidence="1">
    <location>
        <begin position="20"/>
        <end position="49"/>
    </location>
</feature>
<dbReference type="STRING" id="1005928.SAMN04487859_10240"/>
<keyword evidence="3" id="KW-0255">Endonuclease</keyword>
<evidence type="ECO:0000313" key="3">
    <source>
        <dbReference type="EMBL" id="SFN41042.1"/>
    </source>
</evidence>
<dbReference type="EMBL" id="FOVP01000002">
    <property type="protein sequence ID" value="SFN41042.1"/>
    <property type="molecule type" value="Genomic_DNA"/>
</dbReference>
<name>A0A1I4YSP8_9RHOB</name>
<keyword evidence="4" id="KW-1185">Reference proteome</keyword>
<sequence>MSRRGVKPEELELWHQVARTARRLNPEQPVKPQPLADSLSKKPPKVKERPRIEEFTLGEKSTRSGHIHDVLPGISERVAAAPVAMDKKAFTRLKRGKIIPEGKIDLHGMTMAQAHPALTGFILRSHAAGKRLVLVVTGKGKDRDTGGPIPVRQGVLRHNVPHWLRTPPLAPLVLQITEAHLKHGGGGAYYVYLRRQR</sequence>
<organism evidence="3 4">
    <name type="scientific">Roseovarius lutimaris</name>
    <dbReference type="NCBI Taxonomy" id="1005928"/>
    <lineage>
        <taxon>Bacteria</taxon>
        <taxon>Pseudomonadati</taxon>
        <taxon>Pseudomonadota</taxon>
        <taxon>Alphaproteobacteria</taxon>
        <taxon>Rhodobacterales</taxon>
        <taxon>Roseobacteraceae</taxon>
        <taxon>Roseovarius</taxon>
    </lineage>
</organism>
<keyword evidence="3" id="KW-0540">Nuclease</keyword>
<dbReference type="Pfam" id="PF01713">
    <property type="entry name" value="Smr"/>
    <property type="match status" value="1"/>
</dbReference>
<dbReference type="PANTHER" id="PTHR35562">
    <property type="entry name" value="DNA ENDONUCLEASE SMRA-RELATED"/>
    <property type="match status" value="1"/>
</dbReference>
<evidence type="ECO:0000256" key="1">
    <source>
        <dbReference type="SAM" id="MobiDB-lite"/>
    </source>
</evidence>
<evidence type="ECO:0000259" key="2">
    <source>
        <dbReference type="PROSITE" id="PS50828"/>
    </source>
</evidence>
<dbReference type="AlphaFoldDB" id="A0A1I4YSP8"/>
<dbReference type="PANTHER" id="PTHR35562:SF2">
    <property type="entry name" value="DNA ENDONUCLEASE SMRA-RELATED"/>
    <property type="match status" value="1"/>
</dbReference>
<dbReference type="PROSITE" id="PS50828">
    <property type="entry name" value="SMR"/>
    <property type="match status" value="1"/>
</dbReference>
<proteinExistence type="predicted"/>
<dbReference type="SUPFAM" id="SSF160443">
    <property type="entry name" value="SMR domain-like"/>
    <property type="match status" value="1"/>
</dbReference>
<dbReference type="OrthoDB" id="7165597at2"/>
<dbReference type="Proteomes" id="UP000198599">
    <property type="component" value="Unassembled WGS sequence"/>
</dbReference>
<feature type="domain" description="Smr" evidence="2">
    <location>
        <begin position="104"/>
        <end position="194"/>
    </location>
</feature>
<dbReference type="InterPro" id="IPR036063">
    <property type="entry name" value="Smr_dom_sf"/>
</dbReference>
<dbReference type="InterPro" id="IPR002625">
    <property type="entry name" value="Smr_dom"/>
</dbReference>
<dbReference type="RefSeq" id="WP_092833722.1">
    <property type="nucleotide sequence ID" value="NZ_FOVP01000002.1"/>
</dbReference>
<dbReference type="Gene3D" id="3.30.1370.110">
    <property type="match status" value="1"/>
</dbReference>
<protein>
    <submittedName>
        <fullName evidence="3">DNA-nicking endonuclease, Smr domain</fullName>
    </submittedName>
</protein>
<accession>A0A1I4YSP8</accession>
<gene>
    <name evidence="3" type="ORF">SAMN04487859_10240</name>
</gene>
<reference evidence="4" key="1">
    <citation type="submission" date="2016-10" db="EMBL/GenBank/DDBJ databases">
        <authorList>
            <person name="Varghese N."/>
            <person name="Submissions S."/>
        </authorList>
    </citation>
    <scope>NUCLEOTIDE SEQUENCE [LARGE SCALE GENOMIC DNA]</scope>
    <source>
        <strain evidence="4">DSM 28463</strain>
    </source>
</reference>
<dbReference type="GO" id="GO:0004519">
    <property type="term" value="F:endonuclease activity"/>
    <property type="evidence" value="ECO:0007669"/>
    <property type="project" value="UniProtKB-KW"/>
</dbReference>
<keyword evidence="3" id="KW-0378">Hydrolase</keyword>
<evidence type="ECO:0000313" key="4">
    <source>
        <dbReference type="Proteomes" id="UP000198599"/>
    </source>
</evidence>